<sequence>MIVGRFAPSPTGPLHIGSLVAAVGSYAMARQEGGRWLVRMEDLDTPRVIPGCSEDILRTLESLGFEWDGEVVRQSERGEAYQEALDRLITSGAAYPCGCSRAEIARASTAPHDGDGETVYPGICRNGLPAGKSARAWRVRGSEALICFDDLILGPQRFHLPSLCGDFVIKRSDGLFAYQLAVVVDDALQGVNQVVRGADLLSSTPRQLHLLDLLRFSVPDYAHLPLVTGPGGEKLSKRDNTVSLALGDRIHQTGVRLIHKALAFLGQNPPLSMLSAAPGELLAWGVAHFDVDAVRSRQSGPLHDTACS</sequence>
<proteinExistence type="inferred from homology"/>
<dbReference type="NCBIfam" id="NF004314">
    <property type="entry name" value="PRK05710.1-3"/>
    <property type="match status" value="1"/>
</dbReference>
<evidence type="ECO:0000256" key="7">
    <source>
        <dbReference type="HAMAP-Rule" id="MF_01428"/>
    </source>
</evidence>
<keyword evidence="2 7" id="KW-0479">Metal-binding</keyword>
<feature type="binding site" evidence="7">
    <location>
        <position position="124"/>
    </location>
    <ligand>
        <name>Zn(2+)</name>
        <dbReference type="ChEBI" id="CHEBI:29105"/>
    </ligand>
</feature>
<dbReference type="PRINTS" id="PR00987">
    <property type="entry name" value="TRNASYNTHGLU"/>
</dbReference>
<feature type="binding site" evidence="7">
    <location>
        <position position="97"/>
    </location>
    <ligand>
        <name>Zn(2+)</name>
        <dbReference type="ChEBI" id="CHEBI:29105"/>
    </ligand>
</feature>
<feature type="binding site" evidence="7">
    <location>
        <position position="237"/>
    </location>
    <ligand>
        <name>ATP</name>
        <dbReference type="ChEBI" id="CHEBI:30616"/>
    </ligand>
</feature>
<dbReference type="RefSeq" id="WP_214171132.1">
    <property type="nucleotide sequence ID" value="NZ_JAHCVJ010000003.1"/>
</dbReference>
<feature type="short sequence motif" description="'HIGH' region" evidence="7">
    <location>
        <begin position="8"/>
        <end position="18"/>
    </location>
</feature>
<organism evidence="10 11">
    <name type="scientific">Geoanaerobacter pelophilus</name>
    <dbReference type="NCBI Taxonomy" id="60036"/>
    <lineage>
        <taxon>Bacteria</taxon>
        <taxon>Pseudomonadati</taxon>
        <taxon>Thermodesulfobacteriota</taxon>
        <taxon>Desulfuromonadia</taxon>
        <taxon>Geobacterales</taxon>
        <taxon>Geobacteraceae</taxon>
        <taxon>Geoanaerobacter</taxon>
    </lineage>
</organism>
<keyword evidence="3 7" id="KW-0547">Nucleotide-binding</keyword>
<evidence type="ECO:0000256" key="3">
    <source>
        <dbReference type="ARBA" id="ARBA00022741"/>
    </source>
</evidence>
<comment type="caution">
    <text evidence="10">The sequence shown here is derived from an EMBL/GenBank/DDBJ whole genome shotgun (WGS) entry which is preliminary data.</text>
</comment>
<dbReference type="GO" id="GO:0006424">
    <property type="term" value="P:glutamyl-tRNA aminoacylation"/>
    <property type="evidence" value="ECO:0007669"/>
    <property type="project" value="InterPro"/>
</dbReference>
<keyword evidence="8" id="KW-0648">Protein biosynthesis</keyword>
<keyword evidence="1 7" id="KW-0436">Ligase</keyword>
<evidence type="ECO:0000259" key="9">
    <source>
        <dbReference type="Pfam" id="PF00749"/>
    </source>
</evidence>
<protein>
    <recommendedName>
        <fullName evidence="7">Glutamyl-Q tRNA(Asp) synthetase</fullName>
        <shortName evidence="7">Glu-Q-RSs</shortName>
        <ecNumber evidence="7">6.1.1.-</ecNumber>
    </recommendedName>
</protein>
<dbReference type="GO" id="GO:0005524">
    <property type="term" value="F:ATP binding"/>
    <property type="evidence" value="ECO:0007669"/>
    <property type="project" value="UniProtKB-KW"/>
</dbReference>
<dbReference type="Pfam" id="PF00749">
    <property type="entry name" value="tRNA-synt_1c"/>
    <property type="match status" value="1"/>
</dbReference>
<dbReference type="NCBIfam" id="TIGR03838">
    <property type="entry name" value="queuosine_YadB"/>
    <property type="match status" value="1"/>
</dbReference>
<dbReference type="PANTHER" id="PTHR43311">
    <property type="entry name" value="GLUTAMATE--TRNA LIGASE"/>
    <property type="match status" value="1"/>
</dbReference>
<feature type="binding site" evidence="7">
    <location>
        <position position="41"/>
    </location>
    <ligand>
        <name>L-glutamate</name>
        <dbReference type="ChEBI" id="CHEBI:29985"/>
    </ligand>
</feature>
<dbReference type="InterPro" id="IPR020058">
    <property type="entry name" value="Glu/Gln-tRNA-synth_Ib_cat-dom"/>
</dbReference>
<reference evidence="10 11" key="1">
    <citation type="submission" date="2021-05" db="EMBL/GenBank/DDBJ databases">
        <title>The draft genome of Geobacter pelophilus DSM 12255.</title>
        <authorList>
            <person name="Xu Z."/>
            <person name="Masuda Y."/>
            <person name="Itoh H."/>
            <person name="Senoo K."/>
        </authorList>
    </citation>
    <scope>NUCLEOTIDE SEQUENCE [LARGE SCALE GENOMIC DNA]</scope>
    <source>
        <strain evidence="10 11">DSM 12255</strain>
    </source>
</reference>
<evidence type="ECO:0000256" key="6">
    <source>
        <dbReference type="ARBA" id="ARBA00023146"/>
    </source>
</evidence>
<dbReference type="NCBIfam" id="NF004315">
    <property type="entry name" value="PRK05710.1-4"/>
    <property type="match status" value="1"/>
</dbReference>
<dbReference type="EC" id="6.1.1.-" evidence="7"/>
<keyword evidence="6 7" id="KW-0030">Aminoacyl-tRNA synthetase</keyword>
<dbReference type="InterPro" id="IPR014729">
    <property type="entry name" value="Rossmann-like_a/b/a_fold"/>
</dbReference>
<feature type="binding site" evidence="7">
    <location>
        <position position="196"/>
    </location>
    <ligand>
        <name>L-glutamate</name>
        <dbReference type="ChEBI" id="CHEBI:29985"/>
    </ligand>
</feature>
<keyword evidence="5 7" id="KW-0067">ATP-binding</keyword>
<comment type="similarity">
    <text evidence="7">Belongs to the class-I aminoacyl-tRNA synthetase family. GluQ subfamily.</text>
</comment>
<dbReference type="InterPro" id="IPR000924">
    <property type="entry name" value="Glu/Gln-tRNA-synth"/>
</dbReference>
<name>A0AAW4L0B6_9BACT</name>
<dbReference type="HAMAP" id="MF_01428">
    <property type="entry name" value="Glu_Q_tRNA_synth"/>
    <property type="match status" value="1"/>
</dbReference>
<feature type="domain" description="Glutamyl/glutaminyl-tRNA synthetase class Ib catalytic" evidence="9">
    <location>
        <begin position="2"/>
        <end position="244"/>
    </location>
</feature>
<dbReference type="GO" id="GO:0006400">
    <property type="term" value="P:tRNA modification"/>
    <property type="evidence" value="ECO:0007669"/>
    <property type="project" value="InterPro"/>
</dbReference>
<dbReference type="GO" id="GO:0008270">
    <property type="term" value="F:zinc ion binding"/>
    <property type="evidence" value="ECO:0007669"/>
    <property type="project" value="UniProtKB-UniRule"/>
</dbReference>
<dbReference type="GO" id="GO:0004818">
    <property type="term" value="F:glutamate-tRNA ligase activity"/>
    <property type="evidence" value="ECO:0007669"/>
    <property type="project" value="TreeGrafter"/>
</dbReference>
<dbReference type="FunFam" id="3.40.50.620:FF:000093">
    <property type="entry name" value="Glutamyl-Q tRNA(Asp) synthetase"/>
    <property type="match status" value="1"/>
</dbReference>
<feature type="binding site" evidence="7">
    <location>
        <position position="99"/>
    </location>
    <ligand>
        <name>Zn(2+)</name>
        <dbReference type="ChEBI" id="CHEBI:29105"/>
    </ligand>
</feature>
<dbReference type="InterPro" id="IPR049940">
    <property type="entry name" value="GluQ/Sye"/>
</dbReference>
<comment type="function">
    <text evidence="7">Catalyzes the tRNA-independent activation of glutamate in presence of ATP and the subsequent transfer of glutamate onto a tRNA(Asp). Glutamate is transferred on the 2-amino-5-(4,5-dihydroxy-2-cyclopenten-1-yl) moiety of the queuosine in the wobble position of the QUC anticodon.</text>
</comment>
<evidence type="ECO:0000256" key="8">
    <source>
        <dbReference type="RuleBase" id="RU363037"/>
    </source>
</evidence>
<accession>A0AAW4L0B6</accession>
<evidence type="ECO:0000256" key="1">
    <source>
        <dbReference type="ARBA" id="ARBA00022598"/>
    </source>
</evidence>
<dbReference type="Gene3D" id="3.40.50.620">
    <property type="entry name" value="HUPs"/>
    <property type="match status" value="1"/>
</dbReference>
<dbReference type="EMBL" id="JAHCVJ010000003">
    <property type="protein sequence ID" value="MBT0664353.1"/>
    <property type="molecule type" value="Genomic_DNA"/>
</dbReference>
<evidence type="ECO:0000256" key="5">
    <source>
        <dbReference type="ARBA" id="ARBA00022840"/>
    </source>
</evidence>
<comment type="cofactor">
    <cofactor evidence="7">
        <name>Zn(2+)</name>
        <dbReference type="ChEBI" id="CHEBI:29105"/>
    </cofactor>
    <text evidence="7">Binds 1 zinc ion per subunit.</text>
</comment>
<evidence type="ECO:0000313" key="10">
    <source>
        <dbReference type="EMBL" id="MBT0664353.1"/>
    </source>
</evidence>
<gene>
    <name evidence="10" type="primary">gluQRS</name>
    <name evidence="7" type="synonym">gluQ</name>
    <name evidence="10" type="ORF">KI809_08570</name>
</gene>
<evidence type="ECO:0000313" key="11">
    <source>
        <dbReference type="Proteomes" id="UP000811899"/>
    </source>
</evidence>
<feature type="short sequence motif" description="'KMSKS' region" evidence="7">
    <location>
        <begin position="234"/>
        <end position="238"/>
    </location>
</feature>
<dbReference type="AlphaFoldDB" id="A0AAW4L0B6"/>
<dbReference type="InterPro" id="IPR022380">
    <property type="entry name" value="Glu-Q_tRNA(Asp)_Synthase"/>
</dbReference>
<feature type="binding site" evidence="7">
    <location>
        <position position="178"/>
    </location>
    <ligand>
        <name>L-glutamate</name>
        <dbReference type="ChEBI" id="CHEBI:29985"/>
    </ligand>
</feature>
<evidence type="ECO:0000256" key="4">
    <source>
        <dbReference type="ARBA" id="ARBA00022833"/>
    </source>
</evidence>
<dbReference type="Proteomes" id="UP000811899">
    <property type="component" value="Unassembled WGS sequence"/>
</dbReference>
<dbReference type="GO" id="GO:0005829">
    <property type="term" value="C:cytosol"/>
    <property type="evidence" value="ECO:0007669"/>
    <property type="project" value="TreeGrafter"/>
</dbReference>
<feature type="binding site" evidence="7">
    <location>
        <position position="120"/>
    </location>
    <ligand>
        <name>Zn(2+)</name>
        <dbReference type="ChEBI" id="CHEBI:29105"/>
    </ligand>
</feature>
<evidence type="ECO:0000256" key="2">
    <source>
        <dbReference type="ARBA" id="ARBA00022723"/>
    </source>
</evidence>
<dbReference type="PANTHER" id="PTHR43311:SF1">
    <property type="entry name" value="GLUTAMYL-Q TRNA(ASP) SYNTHETASE"/>
    <property type="match status" value="1"/>
</dbReference>
<keyword evidence="4 7" id="KW-0862">Zinc</keyword>
<dbReference type="SUPFAM" id="SSF52374">
    <property type="entry name" value="Nucleotidylyl transferase"/>
    <property type="match status" value="1"/>
</dbReference>
<keyword evidence="11" id="KW-1185">Reference proteome</keyword>
<feature type="binding site" evidence="7">
    <location>
        <begin position="5"/>
        <end position="9"/>
    </location>
    <ligand>
        <name>L-glutamate</name>
        <dbReference type="ChEBI" id="CHEBI:29985"/>
    </ligand>
</feature>